<dbReference type="InterPro" id="IPR027417">
    <property type="entry name" value="P-loop_NTPase"/>
</dbReference>
<dbReference type="SMART" id="SM00382">
    <property type="entry name" value="AAA"/>
    <property type="match status" value="1"/>
</dbReference>
<feature type="domain" description="ABC transporter" evidence="5">
    <location>
        <begin position="5"/>
        <end position="245"/>
    </location>
</feature>
<keyword evidence="2" id="KW-0547">Nucleotide-binding</keyword>
<dbReference type="InterPro" id="IPR015854">
    <property type="entry name" value="ABC_transpr_LolD-like"/>
</dbReference>
<evidence type="ECO:0000256" key="3">
    <source>
        <dbReference type="ARBA" id="ARBA00022840"/>
    </source>
</evidence>
<evidence type="ECO:0000313" key="6">
    <source>
        <dbReference type="EMBL" id="ORC36272.1"/>
    </source>
</evidence>
<dbReference type="PROSITE" id="PS50893">
    <property type="entry name" value="ABC_TRANSPORTER_2"/>
    <property type="match status" value="1"/>
</dbReference>
<dbReference type="EMBL" id="MWQY01000006">
    <property type="protein sequence ID" value="ORC36272.1"/>
    <property type="molecule type" value="Genomic_DNA"/>
</dbReference>
<sequence>MNAVLETQNLNKWYPLGRNMRVNVLQDIDLEIRRGEFVAIMGPSGSGKSTLLYTISGMDRASSGRVCFNGREISSLQEKELSRLRLGKMGFIFQQIHLLKNLNLLDNISLPAYAEGVRGRSEIDRRARYLMERTGIGSLAGNSVDQASGGQLQRVGICRSLINEPAVIFGDEPTGALDSGSAAEILDILKDVHSGGTTIVLVTHDSRVAARSERVLFMLDGRIQGEKKLGTFTGGNSEARARQENLNAWLAEVG</sequence>
<comment type="caution">
    <text evidence="6">The sequence shown here is derived from an EMBL/GenBank/DDBJ whole genome shotgun (WGS) entry which is preliminary data.</text>
</comment>
<keyword evidence="3 6" id="KW-0067">ATP-binding</keyword>
<name>A0A1Y1RZL1_9SPIO</name>
<comment type="similarity">
    <text evidence="4">Belongs to the ABC transporter superfamily. Macrolide exporter (TC 3.A.1.122) family.</text>
</comment>
<dbReference type="GO" id="GO:0005886">
    <property type="term" value="C:plasma membrane"/>
    <property type="evidence" value="ECO:0007669"/>
    <property type="project" value="TreeGrafter"/>
</dbReference>
<dbReference type="InterPro" id="IPR003593">
    <property type="entry name" value="AAA+_ATPase"/>
</dbReference>
<dbReference type="RefSeq" id="WP_083049417.1">
    <property type="nucleotide sequence ID" value="NZ_MWQY01000006.1"/>
</dbReference>
<keyword evidence="7" id="KW-1185">Reference proteome</keyword>
<dbReference type="STRING" id="1963862.B4O97_06695"/>
<dbReference type="SUPFAM" id="SSF52540">
    <property type="entry name" value="P-loop containing nucleoside triphosphate hydrolases"/>
    <property type="match status" value="1"/>
</dbReference>
<evidence type="ECO:0000313" key="7">
    <source>
        <dbReference type="Proteomes" id="UP000192343"/>
    </source>
</evidence>
<dbReference type="CDD" id="cd03255">
    <property type="entry name" value="ABC_MJ0796_LolCDE_FtsE"/>
    <property type="match status" value="1"/>
</dbReference>
<accession>A0A1Y1RZL1</accession>
<evidence type="ECO:0000256" key="4">
    <source>
        <dbReference type="ARBA" id="ARBA00038388"/>
    </source>
</evidence>
<dbReference type="Proteomes" id="UP000192343">
    <property type="component" value="Unassembled WGS sequence"/>
</dbReference>
<dbReference type="GO" id="GO:0016887">
    <property type="term" value="F:ATP hydrolysis activity"/>
    <property type="evidence" value="ECO:0007669"/>
    <property type="project" value="InterPro"/>
</dbReference>
<organism evidence="6 7">
    <name type="scientific">Marispirochaeta aestuarii</name>
    <dbReference type="NCBI Taxonomy" id="1963862"/>
    <lineage>
        <taxon>Bacteria</taxon>
        <taxon>Pseudomonadati</taxon>
        <taxon>Spirochaetota</taxon>
        <taxon>Spirochaetia</taxon>
        <taxon>Spirochaetales</taxon>
        <taxon>Spirochaetaceae</taxon>
        <taxon>Marispirochaeta</taxon>
    </lineage>
</organism>
<keyword evidence="1" id="KW-0813">Transport</keyword>
<dbReference type="InterPro" id="IPR003439">
    <property type="entry name" value="ABC_transporter-like_ATP-bd"/>
</dbReference>
<dbReference type="InterPro" id="IPR017911">
    <property type="entry name" value="MacB-like_ATP-bd"/>
</dbReference>
<dbReference type="GO" id="GO:0005524">
    <property type="term" value="F:ATP binding"/>
    <property type="evidence" value="ECO:0007669"/>
    <property type="project" value="UniProtKB-KW"/>
</dbReference>
<evidence type="ECO:0000256" key="1">
    <source>
        <dbReference type="ARBA" id="ARBA00022448"/>
    </source>
</evidence>
<dbReference type="GO" id="GO:0022857">
    <property type="term" value="F:transmembrane transporter activity"/>
    <property type="evidence" value="ECO:0007669"/>
    <property type="project" value="TreeGrafter"/>
</dbReference>
<proteinExistence type="inferred from homology"/>
<dbReference type="Pfam" id="PF00005">
    <property type="entry name" value="ABC_tran"/>
    <property type="match status" value="1"/>
</dbReference>
<gene>
    <name evidence="6" type="ORF">B4O97_06695</name>
</gene>
<dbReference type="Gene3D" id="3.40.50.300">
    <property type="entry name" value="P-loop containing nucleotide triphosphate hydrolases"/>
    <property type="match status" value="1"/>
</dbReference>
<dbReference type="GO" id="GO:0098796">
    <property type="term" value="C:membrane protein complex"/>
    <property type="evidence" value="ECO:0007669"/>
    <property type="project" value="UniProtKB-ARBA"/>
</dbReference>
<evidence type="ECO:0000259" key="5">
    <source>
        <dbReference type="PROSITE" id="PS50893"/>
    </source>
</evidence>
<dbReference type="OrthoDB" id="9791546at2"/>
<protein>
    <submittedName>
        <fullName evidence="6">ABC transporter ATP-binding protein</fullName>
    </submittedName>
</protein>
<reference evidence="6 7" key="1">
    <citation type="submission" date="2017-03" db="EMBL/GenBank/DDBJ databases">
        <title>Draft Genome sequence of Marispirochaeta sp. strain JC444.</title>
        <authorList>
            <person name="Shivani Y."/>
            <person name="Subhash Y."/>
            <person name="Sasikala C."/>
            <person name="Ramana C."/>
        </authorList>
    </citation>
    <scope>NUCLEOTIDE SEQUENCE [LARGE SCALE GENOMIC DNA]</scope>
    <source>
        <strain evidence="6 7">JC444</strain>
    </source>
</reference>
<dbReference type="PANTHER" id="PTHR24220:SF86">
    <property type="entry name" value="ABC TRANSPORTER ABCH.1"/>
    <property type="match status" value="1"/>
</dbReference>
<dbReference type="FunFam" id="3.40.50.300:FF:000032">
    <property type="entry name" value="Export ABC transporter ATP-binding protein"/>
    <property type="match status" value="1"/>
</dbReference>
<dbReference type="PANTHER" id="PTHR24220">
    <property type="entry name" value="IMPORT ATP-BINDING PROTEIN"/>
    <property type="match status" value="1"/>
</dbReference>
<evidence type="ECO:0000256" key="2">
    <source>
        <dbReference type="ARBA" id="ARBA00022741"/>
    </source>
</evidence>
<dbReference type="AlphaFoldDB" id="A0A1Y1RZL1"/>